<keyword evidence="4 5" id="KW-0378">Hydrolase</keyword>
<protein>
    <submittedName>
        <fullName evidence="8 9">Ribonuclease-like</fullName>
    </submittedName>
</protein>
<keyword evidence="3 5" id="KW-0255">Endonuclease</keyword>
<dbReference type="KEGG" id="pgut:117662264"/>
<dbReference type="Proteomes" id="UP001652622">
    <property type="component" value="Unplaced"/>
</dbReference>
<proteinExistence type="inferred from homology"/>
<dbReference type="GO" id="GO:0003676">
    <property type="term" value="F:nucleic acid binding"/>
    <property type="evidence" value="ECO:0007669"/>
    <property type="project" value="InterPro"/>
</dbReference>
<dbReference type="GO" id="GO:0004519">
    <property type="term" value="F:endonuclease activity"/>
    <property type="evidence" value="ECO:0007669"/>
    <property type="project" value="UniProtKB-KW"/>
</dbReference>
<evidence type="ECO:0000259" key="6">
    <source>
        <dbReference type="SMART" id="SM00092"/>
    </source>
</evidence>
<dbReference type="AlphaFoldDB" id="A0A6P9BHS7"/>
<dbReference type="PROSITE" id="PS00127">
    <property type="entry name" value="RNASE_PANCREATIC"/>
    <property type="match status" value="1"/>
</dbReference>
<accession>A0A6P9BHS7</accession>
<dbReference type="CDD" id="cd06265">
    <property type="entry name" value="RNase_A_canonical"/>
    <property type="match status" value="1"/>
</dbReference>
<keyword evidence="2 5" id="KW-0540">Nuclease</keyword>
<feature type="chain" id="PRO_5044519218" evidence="5">
    <location>
        <begin position="27"/>
        <end position="154"/>
    </location>
</feature>
<feature type="signal peptide" evidence="5">
    <location>
        <begin position="1"/>
        <end position="26"/>
    </location>
</feature>
<keyword evidence="5" id="KW-0732">Signal</keyword>
<dbReference type="PANTHER" id="PTHR11437:SF65">
    <property type="entry name" value="ANGIOGENIN-2"/>
    <property type="match status" value="1"/>
</dbReference>
<name>A0A6P9BHS7_PANGU</name>
<sequence>MTNKSLIPGLTTILLLLMAWLAMINAATFDKFLRQHVDFPMTEVPDAQWYCNLMMKRRHMATSKYCKHLNTFVHMEVPQIQAVCGTAGEPTTGDLRESNSSFPLTMCKLQRGSWAPDCNYIGTSAVDRIIIACEDGYPVHLETEVPDYNKMEEI</sequence>
<evidence type="ECO:0000256" key="3">
    <source>
        <dbReference type="ARBA" id="ARBA00022759"/>
    </source>
</evidence>
<evidence type="ECO:0000256" key="4">
    <source>
        <dbReference type="ARBA" id="ARBA00022801"/>
    </source>
</evidence>
<evidence type="ECO:0000313" key="7">
    <source>
        <dbReference type="Proteomes" id="UP001652622"/>
    </source>
</evidence>
<keyword evidence="7" id="KW-1185">Reference proteome</keyword>
<reference evidence="8 9" key="1">
    <citation type="submission" date="2025-04" db="UniProtKB">
        <authorList>
            <consortium name="RefSeq"/>
        </authorList>
    </citation>
    <scope>IDENTIFICATION</scope>
    <source>
        <tissue evidence="8 9">Blood</tissue>
    </source>
</reference>
<dbReference type="RefSeq" id="XP_034267481.1">
    <property type="nucleotide sequence ID" value="XM_034411590.1"/>
</dbReference>
<dbReference type="SUPFAM" id="SSF54076">
    <property type="entry name" value="RNase A-like"/>
    <property type="match status" value="1"/>
</dbReference>
<evidence type="ECO:0000313" key="8">
    <source>
        <dbReference type="RefSeq" id="XP_034267480.1"/>
    </source>
</evidence>
<dbReference type="GO" id="GO:0050830">
    <property type="term" value="P:defense response to Gram-positive bacterium"/>
    <property type="evidence" value="ECO:0007669"/>
    <property type="project" value="TreeGrafter"/>
</dbReference>
<dbReference type="GeneID" id="117662264"/>
<dbReference type="Pfam" id="PF00074">
    <property type="entry name" value="RnaseA"/>
    <property type="match status" value="1"/>
</dbReference>
<dbReference type="GO" id="GO:0004540">
    <property type="term" value="F:RNA nuclease activity"/>
    <property type="evidence" value="ECO:0007669"/>
    <property type="project" value="TreeGrafter"/>
</dbReference>
<dbReference type="InterPro" id="IPR023412">
    <property type="entry name" value="RNaseA_domain"/>
</dbReference>
<gene>
    <name evidence="8 9" type="primary">LOC117662264</name>
</gene>
<dbReference type="PANTHER" id="PTHR11437">
    <property type="entry name" value="RIBONUCLEASE"/>
    <property type="match status" value="1"/>
</dbReference>
<dbReference type="PRINTS" id="PR00794">
    <property type="entry name" value="RIBONUCLEASE"/>
</dbReference>
<dbReference type="SMART" id="SM00092">
    <property type="entry name" value="RNAse_Pc"/>
    <property type="match status" value="1"/>
</dbReference>
<dbReference type="GO" id="GO:0016787">
    <property type="term" value="F:hydrolase activity"/>
    <property type="evidence" value="ECO:0007669"/>
    <property type="project" value="UniProtKB-KW"/>
</dbReference>
<evidence type="ECO:0000256" key="5">
    <source>
        <dbReference type="RuleBase" id="RU000651"/>
    </source>
</evidence>
<dbReference type="InterPro" id="IPR023411">
    <property type="entry name" value="RNaseA_AS"/>
</dbReference>
<comment type="similarity">
    <text evidence="1 5">Belongs to the pancreatic ribonuclease family.</text>
</comment>
<dbReference type="InterPro" id="IPR001427">
    <property type="entry name" value="RNaseA"/>
</dbReference>
<feature type="domain" description="Ribonuclease A-domain" evidence="6">
    <location>
        <begin position="25"/>
        <end position="145"/>
    </location>
</feature>
<organism evidence="7 8">
    <name type="scientific">Pantherophis guttatus</name>
    <name type="common">Corn snake</name>
    <name type="synonym">Elaphe guttata</name>
    <dbReference type="NCBI Taxonomy" id="94885"/>
    <lineage>
        <taxon>Eukaryota</taxon>
        <taxon>Metazoa</taxon>
        <taxon>Chordata</taxon>
        <taxon>Craniata</taxon>
        <taxon>Vertebrata</taxon>
        <taxon>Euteleostomi</taxon>
        <taxon>Lepidosauria</taxon>
        <taxon>Squamata</taxon>
        <taxon>Bifurcata</taxon>
        <taxon>Unidentata</taxon>
        <taxon>Episquamata</taxon>
        <taxon>Toxicofera</taxon>
        <taxon>Serpentes</taxon>
        <taxon>Colubroidea</taxon>
        <taxon>Colubridae</taxon>
        <taxon>Colubrinae</taxon>
        <taxon>Pantherophis</taxon>
    </lineage>
</organism>
<evidence type="ECO:0000256" key="2">
    <source>
        <dbReference type="ARBA" id="ARBA00022722"/>
    </source>
</evidence>
<dbReference type="InterPro" id="IPR036816">
    <property type="entry name" value="RNaseA-like_dom_sf"/>
</dbReference>
<dbReference type="OMA" id="ATSHHCK"/>
<evidence type="ECO:0000313" key="9">
    <source>
        <dbReference type="RefSeq" id="XP_034267481.1"/>
    </source>
</evidence>
<dbReference type="RefSeq" id="XP_034267480.1">
    <property type="nucleotide sequence ID" value="XM_034411589.1"/>
</dbReference>
<dbReference type="Gene3D" id="3.10.130.10">
    <property type="entry name" value="Ribonuclease A-like domain"/>
    <property type="match status" value="1"/>
</dbReference>
<evidence type="ECO:0000256" key="1">
    <source>
        <dbReference type="ARBA" id="ARBA00005600"/>
    </source>
</evidence>